<dbReference type="Proteomes" id="UP000431744">
    <property type="component" value="Unassembled WGS sequence"/>
</dbReference>
<evidence type="ECO:0000313" key="3">
    <source>
        <dbReference type="Proteomes" id="UP000431744"/>
    </source>
</evidence>
<protein>
    <submittedName>
        <fullName evidence="2">TIGR02206 family membrane protein</fullName>
    </submittedName>
</protein>
<dbReference type="OrthoDB" id="9813172at2"/>
<evidence type="ECO:0000256" key="1">
    <source>
        <dbReference type="SAM" id="Phobius"/>
    </source>
</evidence>
<feature type="transmembrane region" description="Helical" evidence="1">
    <location>
        <begin position="155"/>
        <end position="178"/>
    </location>
</feature>
<feature type="transmembrane region" description="Helical" evidence="1">
    <location>
        <begin position="70"/>
        <end position="91"/>
    </location>
</feature>
<dbReference type="InterPro" id="IPR011737">
    <property type="entry name" value="CHP02206_TP0381"/>
</dbReference>
<dbReference type="EMBL" id="WBJY01000001">
    <property type="protein sequence ID" value="KAB1649745.1"/>
    <property type="molecule type" value="Genomic_DNA"/>
</dbReference>
<accession>A0A6H9WSS3</accession>
<name>A0A6H9WSS3_9MICO</name>
<keyword evidence="1" id="KW-0812">Transmembrane</keyword>
<dbReference type="NCBIfam" id="TIGR02206">
    <property type="entry name" value="intg_mem_TP0381"/>
    <property type="match status" value="1"/>
</dbReference>
<gene>
    <name evidence="2" type="ORF">F8O04_05785</name>
</gene>
<feature type="transmembrane region" description="Helical" evidence="1">
    <location>
        <begin position="226"/>
        <end position="247"/>
    </location>
</feature>
<reference evidence="2 3" key="1">
    <citation type="submission" date="2019-09" db="EMBL/GenBank/DDBJ databases">
        <title>Phylogeny of genus Pseudoclavibacter and closely related genus.</title>
        <authorList>
            <person name="Li Y."/>
        </authorList>
    </citation>
    <scope>NUCLEOTIDE SEQUENCE [LARGE SCALE GENOMIC DNA]</scope>
    <source>
        <strain evidence="2 3">EGI 60007</strain>
    </source>
</reference>
<proteinExistence type="predicted"/>
<dbReference type="Pfam" id="PF14808">
    <property type="entry name" value="TMEM164"/>
    <property type="match status" value="1"/>
</dbReference>
<evidence type="ECO:0000313" key="2">
    <source>
        <dbReference type="EMBL" id="KAB1649745.1"/>
    </source>
</evidence>
<feature type="transmembrane region" description="Helical" evidence="1">
    <location>
        <begin position="40"/>
        <end position="58"/>
    </location>
</feature>
<keyword evidence="1" id="KW-0472">Membrane</keyword>
<feature type="transmembrane region" description="Helical" evidence="1">
    <location>
        <begin position="184"/>
        <end position="205"/>
    </location>
</feature>
<dbReference type="AlphaFoldDB" id="A0A6H9WSS3"/>
<comment type="caution">
    <text evidence="2">The sequence shown here is derived from an EMBL/GenBank/DDBJ whole genome shotgun (WGS) entry which is preliminary data.</text>
</comment>
<sequence length="291" mass="31983">MCSVDHRCAPSARDFSPADTLARVIAGASVGRMPQYGVEHAAALAVILVAVVVCTTVAKRASDEARVERVLTLAGWAMLAASTIWMLWQFLPANWTIEQSLPFHFSDAMRFVTAIALITRSGWSVAVLYFWGLTLNMQSVLTPDLNYQQSAALEFAMYWLLHAVPLIAAVTLTWGLAYRPTWRGYGVAFAFTALWAGMAFVVNLMTGANYGYMSGAPAGRSLLDLLGPWPLYIAWEAVLVAGAWALMTWPWTSRPRIVGSAPADRYGLIRRRCRPALSQVPARLASARRRS</sequence>
<keyword evidence="3" id="KW-1185">Reference proteome</keyword>
<feature type="transmembrane region" description="Helical" evidence="1">
    <location>
        <begin position="111"/>
        <end position="134"/>
    </location>
</feature>
<keyword evidence="1" id="KW-1133">Transmembrane helix</keyword>
<organism evidence="2 3">
    <name type="scientific">Pseudoclavibacter endophyticus</name>
    <dbReference type="NCBI Taxonomy" id="1778590"/>
    <lineage>
        <taxon>Bacteria</taxon>
        <taxon>Bacillati</taxon>
        <taxon>Actinomycetota</taxon>
        <taxon>Actinomycetes</taxon>
        <taxon>Micrococcales</taxon>
        <taxon>Microbacteriaceae</taxon>
        <taxon>Pseudoclavibacter</taxon>
    </lineage>
</organism>